<organism evidence="1 2">
    <name type="scientific">Erwinia papayae</name>
    <dbReference type="NCBI Taxonomy" id="206499"/>
    <lineage>
        <taxon>Bacteria</taxon>
        <taxon>Pseudomonadati</taxon>
        <taxon>Pseudomonadota</taxon>
        <taxon>Gammaproteobacteria</taxon>
        <taxon>Enterobacterales</taxon>
        <taxon>Erwiniaceae</taxon>
        <taxon>Erwinia</taxon>
    </lineage>
</organism>
<proteinExistence type="predicted"/>
<gene>
    <name evidence="1" type="ORF">ABW286_10520</name>
</gene>
<sequence>MYNVGAKNSQLAGRAKPCEWGGGRITVRRGVVLCWQGRAVSRKEQIRPEVWCCGGDKCPVCAGSQNLLLRSGFRQ</sequence>
<keyword evidence="2" id="KW-1185">Reference proteome</keyword>
<reference evidence="1 2" key="1">
    <citation type="submission" date="2024-07" db="EMBL/GenBank/DDBJ databases">
        <authorList>
            <person name="Dulla G.F.J."/>
            <person name="Delorm J.G."/>
        </authorList>
    </citation>
    <scope>NUCLEOTIDE SEQUENCE [LARGE SCALE GENOMIC DNA]</scope>
    <source>
        <strain evidence="1 2">JGD 233</strain>
    </source>
</reference>
<dbReference type="RefSeq" id="WP_367167438.1">
    <property type="nucleotide sequence ID" value="NZ_JBFKZN010000005.1"/>
</dbReference>
<dbReference type="Proteomes" id="UP001554567">
    <property type="component" value="Unassembled WGS sequence"/>
</dbReference>
<accession>A0ABV3N1A3</accession>
<name>A0ABV3N1A3_9GAMM</name>
<evidence type="ECO:0000313" key="1">
    <source>
        <dbReference type="EMBL" id="MEW5289606.1"/>
    </source>
</evidence>
<comment type="caution">
    <text evidence="1">The sequence shown here is derived from an EMBL/GenBank/DDBJ whole genome shotgun (WGS) entry which is preliminary data.</text>
</comment>
<protein>
    <submittedName>
        <fullName evidence="1">Uncharacterized protein</fullName>
    </submittedName>
</protein>
<evidence type="ECO:0000313" key="2">
    <source>
        <dbReference type="Proteomes" id="UP001554567"/>
    </source>
</evidence>
<dbReference type="EMBL" id="JBFKZN010000005">
    <property type="protein sequence ID" value="MEW5289606.1"/>
    <property type="molecule type" value="Genomic_DNA"/>
</dbReference>